<evidence type="ECO:0000256" key="1">
    <source>
        <dbReference type="SAM" id="MobiDB-lite"/>
    </source>
</evidence>
<dbReference type="PANTHER" id="PTHR12136">
    <property type="entry name" value="ENHANCED DISEASE RESISTANCE-RELATED"/>
    <property type="match status" value="1"/>
</dbReference>
<feature type="region of interest" description="Disordered" evidence="1">
    <location>
        <begin position="301"/>
        <end position="324"/>
    </location>
</feature>
<evidence type="ECO:0000313" key="3">
    <source>
        <dbReference type="EMBL" id="KAA0153290.1"/>
    </source>
</evidence>
<organism evidence="3 4">
    <name type="scientific">Cafeteria roenbergensis</name>
    <name type="common">Marine flagellate</name>
    <dbReference type="NCBI Taxonomy" id="33653"/>
    <lineage>
        <taxon>Eukaryota</taxon>
        <taxon>Sar</taxon>
        <taxon>Stramenopiles</taxon>
        <taxon>Bigyra</taxon>
        <taxon>Opalozoa</taxon>
        <taxon>Bicosoecida</taxon>
        <taxon>Cafeteriaceae</taxon>
        <taxon>Cafeteria</taxon>
    </lineage>
</organism>
<accession>A0A5A8CMF1</accession>
<feature type="domain" description="Protein ENHANCED DISEASE RESISTANCE 2 C-terminal" evidence="2">
    <location>
        <begin position="64"/>
        <end position="277"/>
    </location>
</feature>
<dbReference type="PANTHER" id="PTHR12136:SF41">
    <property type="entry name" value="PLECKSTRIN HOMOLOGY (PH) AND LIPID-BINDING START DOMAINS-CONTAINING PROTEIN"/>
    <property type="match status" value="1"/>
</dbReference>
<dbReference type="OMA" id="FIHEDDH"/>
<gene>
    <name evidence="3" type="ORF">FNF29_03104</name>
</gene>
<dbReference type="AlphaFoldDB" id="A0A5A8CMF1"/>
<keyword evidence="4" id="KW-1185">Reference proteome</keyword>
<evidence type="ECO:0000259" key="2">
    <source>
        <dbReference type="Pfam" id="PF07059"/>
    </source>
</evidence>
<feature type="region of interest" description="Disordered" evidence="1">
    <location>
        <begin position="1"/>
        <end position="23"/>
    </location>
</feature>
<evidence type="ECO:0000313" key="4">
    <source>
        <dbReference type="Proteomes" id="UP000323011"/>
    </source>
</evidence>
<sequence>MAAAASSGKPAGRSKPGAAAAAPEVPLQAPVQFTLGKPEVPLPEHYLPFCLPLGPPSAKGNCFSELDGSGFQLRGKSYMEDGVKTDASAGVMRLRHVEFFRHTTPLDNVAERKGSFLQLARAAGDDRKYLVIVYQTPGKTKIHLVLYFAFTEEAMTKTAPPHLQTIWERFTDAGAEDFRKQRWKVIPRIAEGAWLVSSTVGTKPALLGTKLDHTWHFGDGFIEVDCNVMSSSVATMIVGVIEGAAKSVVIDLAFTIEGREEEELPEAILGAVRLSRMHLGRMGHLKEGMYGAWMDGVDPFDETQGPRRKGDGSSEAAVKEGWLW</sequence>
<dbReference type="Proteomes" id="UP000323011">
    <property type="component" value="Unassembled WGS sequence"/>
</dbReference>
<reference evidence="3 4" key="1">
    <citation type="submission" date="2019-07" db="EMBL/GenBank/DDBJ databases">
        <title>Genomes of Cafeteria roenbergensis.</title>
        <authorList>
            <person name="Fischer M.G."/>
            <person name="Hackl T."/>
            <person name="Roman M."/>
        </authorList>
    </citation>
    <scope>NUCLEOTIDE SEQUENCE [LARGE SCALE GENOMIC DNA]</scope>
    <source>
        <strain evidence="3 4">BVI</strain>
    </source>
</reference>
<name>A0A5A8CMF1_CAFRO</name>
<dbReference type="EMBL" id="VLTN01000016">
    <property type="protein sequence ID" value="KAA0153290.1"/>
    <property type="molecule type" value="Genomic_DNA"/>
</dbReference>
<feature type="compositionally biased region" description="Low complexity" evidence="1">
    <location>
        <begin position="10"/>
        <end position="23"/>
    </location>
</feature>
<comment type="caution">
    <text evidence="3">The sequence shown here is derived from an EMBL/GenBank/DDBJ whole genome shotgun (WGS) entry which is preliminary data.</text>
</comment>
<dbReference type="Pfam" id="PF07059">
    <property type="entry name" value="EDR2_C"/>
    <property type="match status" value="1"/>
</dbReference>
<dbReference type="InterPro" id="IPR045096">
    <property type="entry name" value="EDR2-like"/>
</dbReference>
<dbReference type="InterPro" id="IPR009769">
    <property type="entry name" value="EDR2_C"/>
</dbReference>
<proteinExistence type="predicted"/>
<protein>
    <recommendedName>
        <fullName evidence="2">Protein ENHANCED DISEASE RESISTANCE 2 C-terminal domain-containing protein</fullName>
    </recommendedName>
</protein>